<feature type="domain" description="Histidine kinase/HSP90-like ATPase" evidence="10">
    <location>
        <begin position="294"/>
        <end position="381"/>
    </location>
</feature>
<dbReference type="GO" id="GO:0005524">
    <property type="term" value="F:ATP binding"/>
    <property type="evidence" value="ECO:0007669"/>
    <property type="project" value="UniProtKB-KW"/>
</dbReference>
<evidence type="ECO:0000259" key="10">
    <source>
        <dbReference type="Pfam" id="PF02518"/>
    </source>
</evidence>
<keyword evidence="9" id="KW-1133">Transmembrane helix</keyword>
<evidence type="ECO:0000256" key="9">
    <source>
        <dbReference type="SAM" id="Phobius"/>
    </source>
</evidence>
<dbReference type="RefSeq" id="WP_147062019.1">
    <property type="nucleotide sequence ID" value="NZ_BAABDN010000001.1"/>
</dbReference>
<keyword evidence="3" id="KW-0597">Phosphoprotein</keyword>
<feature type="domain" description="Signal transduction histidine kinase subgroup 3 dimerisation and phosphoacceptor" evidence="11">
    <location>
        <begin position="185"/>
        <end position="251"/>
    </location>
</feature>
<evidence type="ECO:0000256" key="6">
    <source>
        <dbReference type="ARBA" id="ARBA00022777"/>
    </source>
</evidence>
<keyword evidence="6 12" id="KW-0418">Kinase</keyword>
<evidence type="ECO:0000256" key="7">
    <source>
        <dbReference type="ARBA" id="ARBA00022840"/>
    </source>
</evidence>
<comment type="catalytic activity">
    <reaction evidence="1">
        <text>ATP + protein L-histidine = ADP + protein N-phospho-L-histidine.</text>
        <dbReference type="EC" id="2.7.13.3"/>
    </reaction>
</comment>
<dbReference type="EMBL" id="BKBA01000003">
    <property type="protein sequence ID" value="GEQ12510.1"/>
    <property type="molecule type" value="Genomic_DNA"/>
</dbReference>
<keyword evidence="4" id="KW-0808">Transferase</keyword>
<feature type="transmembrane region" description="Helical" evidence="9">
    <location>
        <begin position="77"/>
        <end position="95"/>
    </location>
</feature>
<dbReference type="OrthoDB" id="227596at2"/>
<comment type="caution">
    <text evidence="12">The sequence shown here is derived from an EMBL/GenBank/DDBJ whole genome shotgun (WGS) entry which is preliminary data.</text>
</comment>
<evidence type="ECO:0000313" key="13">
    <source>
        <dbReference type="Proteomes" id="UP000321793"/>
    </source>
</evidence>
<feature type="transmembrane region" description="Helical" evidence="9">
    <location>
        <begin position="126"/>
        <end position="144"/>
    </location>
</feature>
<dbReference type="PANTHER" id="PTHR24421">
    <property type="entry name" value="NITRATE/NITRITE SENSOR PROTEIN NARX-RELATED"/>
    <property type="match status" value="1"/>
</dbReference>
<evidence type="ECO:0000313" key="12">
    <source>
        <dbReference type="EMBL" id="GEQ12510.1"/>
    </source>
</evidence>
<keyword evidence="8" id="KW-0902">Two-component regulatory system</keyword>
<dbReference type="SUPFAM" id="SSF55874">
    <property type="entry name" value="ATPase domain of HSP90 chaperone/DNA topoisomerase II/histidine kinase"/>
    <property type="match status" value="1"/>
</dbReference>
<keyword evidence="9" id="KW-0472">Membrane</keyword>
<dbReference type="PANTHER" id="PTHR24421:SF10">
    <property type="entry name" value="NITRATE_NITRITE SENSOR PROTEIN NARQ"/>
    <property type="match status" value="1"/>
</dbReference>
<keyword evidence="5" id="KW-0547">Nucleotide-binding</keyword>
<dbReference type="EC" id="2.7.13.3" evidence="2"/>
<evidence type="ECO:0000256" key="2">
    <source>
        <dbReference type="ARBA" id="ARBA00012438"/>
    </source>
</evidence>
<dbReference type="Pfam" id="PF07730">
    <property type="entry name" value="HisKA_3"/>
    <property type="match status" value="1"/>
</dbReference>
<dbReference type="Pfam" id="PF02518">
    <property type="entry name" value="HATPase_c"/>
    <property type="match status" value="1"/>
</dbReference>
<dbReference type="GO" id="GO:0016020">
    <property type="term" value="C:membrane"/>
    <property type="evidence" value="ECO:0007669"/>
    <property type="project" value="InterPro"/>
</dbReference>
<evidence type="ECO:0000256" key="1">
    <source>
        <dbReference type="ARBA" id="ARBA00000085"/>
    </source>
</evidence>
<protein>
    <recommendedName>
        <fullName evidence="2">histidine kinase</fullName>
        <ecNumber evidence="2">2.7.13.3</ecNumber>
    </recommendedName>
</protein>
<proteinExistence type="predicted"/>
<dbReference type="InterPro" id="IPR003594">
    <property type="entry name" value="HATPase_dom"/>
</dbReference>
<dbReference type="InterPro" id="IPR050482">
    <property type="entry name" value="Sensor_HK_TwoCompSys"/>
</dbReference>
<dbReference type="AlphaFoldDB" id="A0A512SX21"/>
<feature type="transmembrane region" description="Helical" evidence="9">
    <location>
        <begin position="53"/>
        <end position="70"/>
    </location>
</feature>
<evidence type="ECO:0000256" key="5">
    <source>
        <dbReference type="ARBA" id="ARBA00022741"/>
    </source>
</evidence>
<dbReference type="Gene3D" id="1.20.5.1930">
    <property type="match status" value="1"/>
</dbReference>
<dbReference type="GO" id="GO:0046983">
    <property type="term" value="F:protein dimerization activity"/>
    <property type="evidence" value="ECO:0007669"/>
    <property type="project" value="InterPro"/>
</dbReference>
<organism evidence="12 13">
    <name type="scientific">Knoellia locipacati</name>
    <dbReference type="NCBI Taxonomy" id="882824"/>
    <lineage>
        <taxon>Bacteria</taxon>
        <taxon>Bacillati</taxon>
        <taxon>Actinomycetota</taxon>
        <taxon>Actinomycetes</taxon>
        <taxon>Micrococcales</taxon>
        <taxon>Intrasporangiaceae</taxon>
        <taxon>Knoellia</taxon>
    </lineage>
</organism>
<evidence type="ECO:0000256" key="3">
    <source>
        <dbReference type="ARBA" id="ARBA00022553"/>
    </source>
</evidence>
<keyword evidence="13" id="KW-1185">Reference proteome</keyword>
<feature type="transmembrane region" description="Helical" evidence="9">
    <location>
        <begin position="101"/>
        <end position="119"/>
    </location>
</feature>
<feature type="transmembrane region" description="Helical" evidence="9">
    <location>
        <begin position="150"/>
        <end position="169"/>
    </location>
</feature>
<evidence type="ECO:0000256" key="4">
    <source>
        <dbReference type="ARBA" id="ARBA00022679"/>
    </source>
</evidence>
<dbReference type="GO" id="GO:0000155">
    <property type="term" value="F:phosphorelay sensor kinase activity"/>
    <property type="evidence" value="ECO:0007669"/>
    <property type="project" value="InterPro"/>
</dbReference>
<dbReference type="Gene3D" id="3.30.565.10">
    <property type="entry name" value="Histidine kinase-like ATPase, C-terminal domain"/>
    <property type="match status" value="1"/>
</dbReference>
<evidence type="ECO:0000259" key="11">
    <source>
        <dbReference type="Pfam" id="PF07730"/>
    </source>
</evidence>
<keyword evidence="9" id="KW-0812">Transmembrane</keyword>
<name>A0A512SX21_9MICO</name>
<dbReference type="CDD" id="cd16917">
    <property type="entry name" value="HATPase_UhpB-NarQ-NarX-like"/>
    <property type="match status" value="1"/>
</dbReference>
<keyword evidence="7" id="KW-0067">ATP-binding</keyword>
<reference evidence="12 13" key="1">
    <citation type="submission" date="2019-07" db="EMBL/GenBank/DDBJ databases">
        <title>Whole genome shotgun sequence of Knoellia locipacati NBRC 109775.</title>
        <authorList>
            <person name="Hosoyama A."/>
            <person name="Uohara A."/>
            <person name="Ohji S."/>
            <person name="Ichikawa N."/>
        </authorList>
    </citation>
    <scope>NUCLEOTIDE SEQUENCE [LARGE SCALE GENOMIC DNA]</scope>
    <source>
        <strain evidence="12 13">NBRC 109775</strain>
    </source>
</reference>
<dbReference type="InterPro" id="IPR036890">
    <property type="entry name" value="HATPase_C_sf"/>
</dbReference>
<dbReference type="Proteomes" id="UP000321793">
    <property type="component" value="Unassembled WGS sequence"/>
</dbReference>
<evidence type="ECO:0000256" key="8">
    <source>
        <dbReference type="ARBA" id="ARBA00023012"/>
    </source>
</evidence>
<dbReference type="InterPro" id="IPR011712">
    <property type="entry name" value="Sig_transdc_His_kin_sub3_dim/P"/>
</dbReference>
<sequence length="385" mass="40816">MVTVRPSLWPERSLWQEPRPVGVPPASRLDRVLAGVFAVAAALEGAVRPDVAWRPWVTVLALALVPALLWRRARPLVAVMLGWGVVLVLSVLQLVTGARDVGLFCMMVVLVLLWSVVRWGSGREIVTGVAFVAVIVVLGMTASATGWADVFGGSVLLLLVVALAAVFRYRADLVRRQLSEIRNEERAALARELHDTVAHHVSAIAVQAQAGGVVAGAQPEKAAEVLAAIESEASRTLAEMRSMVRVLREDDTVDYAPQPGVADLPALARPAGNPVVEVSLEGSLTGLARPVDAALYRLAQESLTNAVRHARSASRVTIDVCREGDCVRLRVVDDGRTEARATPEPGFGLRGMAERAQLLGGSFSAGPTPHGGWVVEAVLPVGAGA</sequence>
<accession>A0A512SX21</accession>
<gene>
    <name evidence="12" type="ORF">KLO01_05570</name>
</gene>